<keyword evidence="2" id="KW-1185">Reference proteome</keyword>
<accession>A0A9P6JXT2</accession>
<dbReference type="Proteomes" id="UP000780801">
    <property type="component" value="Unassembled WGS sequence"/>
</dbReference>
<reference evidence="1" key="1">
    <citation type="journal article" date="2020" name="Fungal Divers.">
        <title>Resolving the Mortierellaceae phylogeny through synthesis of multi-gene phylogenetics and phylogenomics.</title>
        <authorList>
            <person name="Vandepol N."/>
            <person name="Liber J."/>
            <person name="Desiro A."/>
            <person name="Na H."/>
            <person name="Kennedy M."/>
            <person name="Barry K."/>
            <person name="Grigoriev I.V."/>
            <person name="Miller A.N."/>
            <person name="O'Donnell K."/>
            <person name="Stajich J.E."/>
            <person name="Bonito G."/>
        </authorList>
    </citation>
    <scope>NUCLEOTIDE SEQUENCE</scope>
    <source>
        <strain evidence="1">KOD1015</strain>
    </source>
</reference>
<protein>
    <submittedName>
        <fullName evidence="1">Uncharacterized protein</fullName>
    </submittedName>
</protein>
<dbReference type="AlphaFoldDB" id="A0A9P6JXT2"/>
<feature type="non-terminal residue" evidence="1">
    <location>
        <position position="1"/>
    </location>
</feature>
<feature type="non-terminal residue" evidence="1">
    <location>
        <position position="214"/>
    </location>
</feature>
<comment type="caution">
    <text evidence="1">The sequence shown here is derived from an EMBL/GenBank/DDBJ whole genome shotgun (WGS) entry which is preliminary data.</text>
</comment>
<evidence type="ECO:0000313" key="2">
    <source>
        <dbReference type="Proteomes" id="UP000780801"/>
    </source>
</evidence>
<sequence length="214" mass="23255">ERFGVTWEKRETTISEKWTYEVKTYEEIEEVEEVVEVVEETEAQIIIAREMEIQVEDKTIVTETKTIESKEEVAIEHVTKEKTIVVEEENKTDVEVIITKESGVVAKPAVSTGSSWFRRAITGAGAVVVGGAAVVAGAGVAVVHGAGHVASGAGHAASGALEKVDGVWRRTVQVLTTRKAKVDHVCPIANKAFVYYDEDVYDATLVDKSTGVTH</sequence>
<dbReference type="EMBL" id="JAABOA010007926">
    <property type="protein sequence ID" value="KAF9536755.1"/>
    <property type="molecule type" value="Genomic_DNA"/>
</dbReference>
<name>A0A9P6JXT2_9FUNG</name>
<organism evidence="1 2">
    <name type="scientific">Lunasporangiospora selenospora</name>
    <dbReference type="NCBI Taxonomy" id="979761"/>
    <lineage>
        <taxon>Eukaryota</taxon>
        <taxon>Fungi</taxon>
        <taxon>Fungi incertae sedis</taxon>
        <taxon>Mucoromycota</taxon>
        <taxon>Mortierellomycotina</taxon>
        <taxon>Mortierellomycetes</taxon>
        <taxon>Mortierellales</taxon>
        <taxon>Mortierellaceae</taxon>
        <taxon>Lunasporangiospora</taxon>
    </lineage>
</organism>
<gene>
    <name evidence="1" type="ORF">BGW38_010131</name>
</gene>
<proteinExistence type="predicted"/>
<dbReference type="OrthoDB" id="2448987at2759"/>
<evidence type="ECO:0000313" key="1">
    <source>
        <dbReference type="EMBL" id="KAF9536755.1"/>
    </source>
</evidence>